<dbReference type="AlphaFoldDB" id="A0A0M0KAU7"/>
<accession>A0A0M0KAU7</accession>
<keyword evidence="1" id="KW-0175">Coiled coil</keyword>
<comment type="caution">
    <text evidence="2">The sequence shown here is derived from an EMBL/GenBank/DDBJ whole genome shotgun (WGS) entry which is preliminary data.</text>
</comment>
<dbReference type="Proteomes" id="UP000037460">
    <property type="component" value="Unassembled WGS sequence"/>
</dbReference>
<reference evidence="3" key="1">
    <citation type="journal article" date="2015" name="PLoS Genet.">
        <title>Genome Sequence and Transcriptome Analyses of Chrysochromulina tobin: Metabolic Tools for Enhanced Algal Fitness in the Prominent Order Prymnesiales (Haptophyceae).</title>
        <authorList>
            <person name="Hovde B.T."/>
            <person name="Deodato C.R."/>
            <person name="Hunsperger H.M."/>
            <person name="Ryken S.A."/>
            <person name="Yost W."/>
            <person name="Jha R.K."/>
            <person name="Patterson J."/>
            <person name="Monnat R.J. Jr."/>
            <person name="Barlow S.B."/>
            <person name="Starkenburg S.R."/>
            <person name="Cattolico R.A."/>
        </authorList>
    </citation>
    <scope>NUCLEOTIDE SEQUENCE</scope>
    <source>
        <strain evidence="3">CCMP291</strain>
    </source>
</reference>
<evidence type="ECO:0000256" key="1">
    <source>
        <dbReference type="SAM" id="Coils"/>
    </source>
</evidence>
<evidence type="ECO:0000313" key="3">
    <source>
        <dbReference type="Proteomes" id="UP000037460"/>
    </source>
</evidence>
<evidence type="ECO:0000313" key="2">
    <source>
        <dbReference type="EMBL" id="KOO35929.1"/>
    </source>
</evidence>
<protein>
    <submittedName>
        <fullName evidence="2">Uncharacterized protein</fullName>
    </submittedName>
</protein>
<gene>
    <name evidence="2" type="ORF">Ctob_014244</name>
</gene>
<sequence length="218" mass="24327">MADQAAEFLAQIDELNLKLDATCADHREVMQSLGTELEAMRNTLAIAMRSNHDFETKLASSEAGRKELRMELGTLRDTNAQLDAKRRRLEEQMGALARAHEEELRKEREEWALERSRAARAIEDAELLAQSQEQALQAATEQRALLETELVISGVTSDTSALLIKFDLSSFVGATLVPTKPAWLNYYVTDAGDNASLRELLVPWNEVCSPTAKTRTLP</sequence>
<dbReference type="EMBL" id="JWZX01000700">
    <property type="protein sequence ID" value="KOO35929.1"/>
    <property type="molecule type" value="Genomic_DNA"/>
</dbReference>
<feature type="coiled-coil region" evidence="1">
    <location>
        <begin position="65"/>
        <end position="149"/>
    </location>
</feature>
<name>A0A0M0KAU7_9EUKA</name>
<keyword evidence="3" id="KW-1185">Reference proteome</keyword>
<organism evidence="2 3">
    <name type="scientific">Chrysochromulina tobinii</name>
    <dbReference type="NCBI Taxonomy" id="1460289"/>
    <lineage>
        <taxon>Eukaryota</taxon>
        <taxon>Haptista</taxon>
        <taxon>Haptophyta</taxon>
        <taxon>Prymnesiophyceae</taxon>
        <taxon>Prymnesiales</taxon>
        <taxon>Chrysochromulinaceae</taxon>
        <taxon>Chrysochromulina</taxon>
    </lineage>
</organism>
<proteinExistence type="predicted"/>